<evidence type="ECO:0000313" key="1">
    <source>
        <dbReference type="EMBL" id="UGS34244.1"/>
    </source>
</evidence>
<reference evidence="1" key="1">
    <citation type="journal article" date="2022" name="Int. J. Syst. Evol. Microbiol.">
        <title>Pseudomonas aegrilactucae sp. nov. and Pseudomonas morbosilactucae sp. nov., pathogens causing bacterial rot of lettuce in Japan.</title>
        <authorList>
            <person name="Sawada H."/>
            <person name="Fujikawa T."/>
            <person name="Satou M."/>
        </authorList>
    </citation>
    <scope>NUCLEOTIDE SEQUENCE</scope>
    <source>
        <strain evidence="1">0166_1</strain>
    </source>
</reference>
<dbReference type="KEGG" id="sbae:DSM104329_00620"/>
<protein>
    <submittedName>
        <fullName evidence="1">Uncharacterized protein</fullName>
    </submittedName>
</protein>
<dbReference type="AlphaFoldDB" id="A0A9E7BZ69"/>
<sequence>MRTAYPCPQCRTEHHVGDLDDATGLCPACRGERTPTGAARACVVCGVALAGYANRRTCSTRCRVALHRRRNRKDAA</sequence>
<name>A0A9E7BZ69_9ACTN</name>
<proteinExistence type="predicted"/>
<keyword evidence="2" id="KW-1185">Reference proteome</keyword>
<dbReference type="Proteomes" id="UP001162834">
    <property type="component" value="Chromosome"/>
</dbReference>
<gene>
    <name evidence="1" type="ORF">DSM104329_00620</name>
</gene>
<accession>A0A9E7BZ69</accession>
<organism evidence="1 2">
    <name type="scientific">Capillimicrobium parvum</name>
    <dbReference type="NCBI Taxonomy" id="2884022"/>
    <lineage>
        <taxon>Bacteria</taxon>
        <taxon>Bacillati</taxon>
        <taxon>Actinomycetota</taxon>
        <taxon>Thermoleophilia</taxon>
        <taxon>Solirubrobacterales</taxon>
        <taxon>Capillimicrobiaceae</taxon>
        <taxon>Capillimicrobium</taxon>
    </lineage>
</organism>
<dbReference type="EMBL" id="CP087164">
    <property type="protein sequence ID" value="UGS34244.1"/>
    <property type="molecule type" value="Genomic_DNA"/>
</dbReference>
<evidence type="ECO:0000313" key="2">
    <source>
        <dbReference type="Proteomes" id="UP001162834"/>
    </source>
</evidence>